<dbReference type="PROSITE" id="PS50850">
    <property type="entry name" value="MFS"/>
    <property type="match status" value="1"/>
</dbReference>
<reference evidence="6 7" key="1">
    <citation type="journal article" date="2015" name="Genome Announc.">
        <title>Draft Genome Sequence and Gene Annotation of the Entomopathogenic Fungus Verticillium hemipterigenum.</title>
        <authorList>
            <person name="Horn F."/>
            <person name="Habel A."/>
            <person name="Scharf D.H."/>
            <person name="Dworschak J."/>
            <person name="Brakhage A.A."/>
            <person name="Guthke R."/>
            <person name="Hertweck C."/>
            <person name="Linde J."/>
        </authorList>
    </citation>
    <scope>NUCLEOTIDE SEQUENCE [LARGE SCALE GENOMIC DNA]</scope>
</reference>
<feature type="transmembrane region" description="Helical" evidence="4">
    <location>
        <begin position="165"/>
        <end position="187"/>
    </location>
</feature>
<evidence type="ECO:0000313" key="6">
    <source>
        <dbReference type="EMBL" id="CEJ88837.1"/>
    </source>
</evidence>
<evidence type="ECO:0000256" key="1">
    <source>
        <dbReference type="ARBA" id="ARBA00004141"/>
    </source>
</evidence>
<comment type="subcellular location">
    <subcellularLocation>
        <location evidence="1">Membrane</location>
        <topology evidence="1">Multi-pass membrane protein</topology>
    </subcellularLocation>
</comment>
<dbReference type="GO" id="GO:0022857">
    <property type="term" value="F:transmembrane transporter activity"/>
    <property type="evidence" value="ECO:0007669"/>
    <property type="project" value="InterPro"/>
</dbReference>
<sequence length="465" mass="49291">MATTTTTTTTGVQLMDYNSSSTTVQAETQDGKVTNRRRNAPTTPATYDIHDEKAVLQASLAADSAAPDGGYGWAIVVAGAMMMWWASGTTYAWGVIQRKLVEEDLAGPAVLSFIGSLQAAMVSVAAMFHAHLMRYIGARWVGIIGMTMMGLSEILASFTTHNVGGLFFTFGFLTGAGASAAFVVVTAIPAQYFNKKRGLANGLIFAGSGFGGAANSAIIDVLIRKVGLEWAYRILGILTLVTGISAGYMMKERTEVPRRQFVEWRMFKNVNFTLLWLAAAIGNFPNFVPAFFLPLYSKSLGLSSSTGAGLVAGYTLASAVGRIFCGFWCDKIGAINVLFASLILNTVSMLAIWPASSSIGPLILFVIINGVSNGGYFSTMPTVATSVFGSARVGVVMSMIMTGWVGGYLMGAPIAGYLLQAFGGSDAGLQAYRPAMIYAGLMAAASAILLLIVRLRINKKFLARV</sequence>
<dbReference type="AlphaFoldDB" id="A0A0A1THB2"/>
<dbReference type="HOGENOM" id="CLU_001265_1_2_1"/>
<dbReference type="PANTHER" id="PTHR11360:SF305">
    <property type="entry name" value="MAJOR FACILITATOR SUPERFAMILY (MFS) PROFILE DOMAIN-CONTAINING PROTEIN"/>
    <property type="match status" value="1"/>
</dbReference>
<dbReference type="Gene3D" id="1.20.1250.20">
    <property type="entry name" value="MFS general substrate transporter like domains"/>
    <property type="match status" value="2"/>
</dbReference>
<feature type="transmembrane region" description="Helical" evidence="4">
    <location>
        <begin position="332"/>
        <end position="353"/>
    </location>
</feature>
<dbReference type="PANTHER" id="PTHR11360">
    <property type="entry name" value="MONOCARBOXYLATE TRANSPORTER"/>
    <property type="match status" value="1"/>
</dbReference>
<feature type="transmembrane region" description="Helical" evidence="4">
    <location>
        <begin position="105"/>
        <end position="128"/>
    </location>
</feature>
<dbReference type="InterPro" id="IPR036259">
    <property type="entry name" value="MFS_trans_sf"/>
</dbReference>
<feature type="transmembrane region" description="Helical" evidence="4">
    <location>
        <begin position="230"/>
        <end position="249"/>
    </location>
</feature>
<dbReference type="EMBL" id="CDHN01000002">
    <property type="protein sequence ID" value="CEJ88837.1"/>
    <property type="molecule type" value="Genomic_DNA"/>
</dbReference>
<feature type="transmembrane region" description="Helical" evidence="4">
    <location>
        <begin position="71"/>
        <end position="93"/>
    </location>
</feature>
<accession>A0A0A1THB2</accession>
<feature type="transmembrane region" description="Helical" evidence="4">
    <location>
        <begin position="391"/>
        <end position="415"/>
    </location>
</feature>
<feature type="transmembrane region" description="Helical" evidence="4">
    <location>
        <begin position="270"/>
        <end position="293"/>
    </location>
</feature>
<dbReference type="Proteomes" id="UP000039046">
    <property type="component" value="Unassembled WGS sequence"/>
</dbReference>
<feature type="transmembrane region" description="Helical" evidence="4">
    <location>
        <begin position="305"/>
        <end position="325"/>
    </location>
</feature>
<keyword evidence="4" id="KW-0812">Transmembrane</keyword>
<dbReference type="OrthoDB" id="6499973at2759"/>
<keyword evidence="4" id="KW-1133">Transmembrane helix</keyword>
<feature type="transmembrane region" description="Helical" evidence="4">
    <location>
        <begin position="199"/>
        <end position="218"/>
    </location>
</feature>
<dbReference type="Pfam" id="PF07690">
    <property type="entry name" value="MFS_1"/>
    <property type="match status" value="1"/>
</dbReference>
<dbReference type="SUPFAM" id="SSF103473">
    <property type="entry name" value="MFS general substrate transporter"/>
    <property type="match status" value="1"/>
</dbReference>
<gene>
    <name evidence="6" type="ORF">VHEMI04864</name>
</gene>
<feature type="domain" description="Major facilitator superfamily (MFS) profile" evidence="5">
    <location>
        <begin position="271"/>
        <end position="465"/>
    </location>
</feature>
<keyword evidence="7" id="KW-1185">Reference proteome</keyword>
<organism evidence="6 7">
    <name type="scientific">[Torrubiella] hemipterigena</name>
    <dbReference type="NCBI Taxonomy" id="1531966"/>
    <lineage>
        <taxon>Eukaryota</taxon>
        <taxon>Fungi</taxon>
        <taxon>Dikarya</taxon>
        <taxon>Ascomycota</taxon>
        <taxon>Pezizomycotina</taxon>
        <taxon>Sordariomycetes</taxon>
        <taxon>Hypocreomycetidae</taxon>
        <taxon>Hypocreales</taxon>
        <taxon>Clavicipitaceae</taxon>
        <taxon>Clavicipitaceae incertae sedis</taxon>
        <taxon>'Torrubiella' clade</taxon>
    </lineage>
</organism>
<evidence type="ECO:0000256" key="4">
    <source>
        <dbReference type="SAM" id="Phobius"/>
    </source>
</evidence>
<protein>
    <recommendedName>
        <fullName evidence="5">Major facilitator superfamily (MFS) profile domain-containing protein</fullName>
    </recommendedName>
</protein>
<dbReference type="GO" id="GO:0016020">
    <property type="term" value="C:membrane"/>
    <property type="evidence" value="ECO:0007669"/>
    <property type="project" value="UniProtKB-SubCell"/>
</dbReference>
<evidence type="ECO:0000256" key="2">
    <source>
        <dbReference type="ARBA" id="ARBA00006727"/>
    </source>
</evidence>
<dbReference type="InterPro" id="IPR020846">
    <property type="entry name" value="MFS_dom"/>
</dbReference>
<feature type="region of interest" description="Disordered" evidence="3">
    <location>
        <begin position="19"/>
        <end position="46"/>
    </location>
</feature>
<feature type="transmembrane region" description="Helical" evidence="4">
    <location>
        <begin position="140"/>
        <end position="159"/>
    </location>
</feature>
<feature type="compositionally biased region" description="Polar residues" evidence="3">
    <location>
        <begin position="19"/>
        <end position="32"/>
    </location>
</feature>
<evidence type="ECO:0000313" key="7">
    <source>
        <dbReference type="Proteomes" id="UP000039046"/>
    </source>
</evidence>
<proteinExistence type="inferred from homology"/>
<keyword evidence="4" id="KW-0472">Membrane</keyword>
<comment type="similarity">
    <text evidence="2">Belongs to the major facilitator superfamily. Monocarboxylate porter (TC 2.A.1.13) family.</text>
</comment>
<name>A0A0A1THB2_9HYPO</name>
<dbReference type="InterPro" id="IPR011701">
    <property type="entry name" value="MFS"/>
</dbReference>
<evidence type="ECO:0000259" key="5">
    <source>
        <dbReference type="PROSITE" id="PS50850"/>
    </source>
</evidence>
<dbReference type="InterPro" id="IPR050327">
    <property type="entry name" value="Proton-linked_MCT"/>
</dbReference>
<evidence type="ECO:0000256" key="3">
    <source>
        <dbReference type="SAM" id="MobiDB-lite"/>
    </source>
</evidence>
<feature type="transmembrane region" description="Helical" evidence="4">
    <location>
        <begin position="435"/>
        <end position="455"/>
    </location>
</feature>
<feature type="transmembrane region" description="Helical" evidence="4">
    <location>
        <begin position="359"/>
        <end position="379"/>
    </location>
</feature>